<gene>
    <name evidence="1" type="ORF">X975_14577</name>
</gene>
<reference evidence="1 2" key="1">
    <citation type="submission" date="2013-11" db="EMBL/GenBank/DDBJ databases">
        <title>Genome sequencing of Stegodyphus mimosarum.</title>
        <authorList>
            <person name="Bechsgaard J."/>
        </authorList>
    </citation>
    <scope>NUCLEOTIDE SEQUENCE [LARGE SCALE GENOMIC DNA]</scope>
</reference>
<feature type="non-terminal residue" evidence="1">
    <location>
        <position position="36"/>
    </location>
</feature>
<name>A0A087SZ51_STEMI</name>
<sequence length="36" mass="4311">MSGKRKPLKIPVIKMTMKLKDFMEYLVIYEMLLGKH</sequence>
<dbReference type="EMBL" id="KK112630">
    <property type="protein sequence ID" value="KFM58140.1"/>
    <property type="molecule type" value="Genomic_DNA"/>
</dbReference>
<keyword evidence="2" id="KW-1185">Reference proteome</keyword>
<proteinExistence type="predicted"/>
<organism evidence="1 2">
    <name type="scientific">Stegodyphus mimosarum</name>
    <name type="common">African social velvet spider</name>
    <dbReference type="NCBI Taxonomy" id="407821"/>
    <lineage>
        <taxon>Eukaryota</taxon>
        <taxon>Metazoa</taxon>
        <taxon>Ecdysozoa</taxon>
        <taxon>Arthropoda</taxon>
        <taxon>Chelicerata</taxon>
        <taxon>Arachnida</taxon>
        <taxon>Araneae</taxon>
        <taxon>Araneomorphae</taxon>
        <taxon>Entelegynae</taxon>
        <taxon>Eresoidea</taxon>
        <taxon>Eresidae</taxon>
        <taxon>Stegodyphus</taxon>
    </lineage>
</organism>
<accession>A0A087SZ51</accession>
<dbReference type="Proteomes" id="UP000054359">
    <property type="component" value="Unassembled WGS sequence"/>
</dbReference>
<protein>
    <submittedName>
        <fullName evidence="1">Uncharacterized protein</fullName>
    </submittedName>
</protein>
<dbReference type="AlphaFoldDB" id="A0A087SZ51"/>
<evidence type="ECO:0000313" key="1">
    <source>
        <dbReference type="EMBL" id="KFM58140.1"/>
    </source>
</evidence>
<evidence type="ECO:0000313" key="2">
    <source>
        <dbReference type="Proteomes" id="UP000054359"/>
    </source>
</evidence>